<evidence type="ECO:0000313" key="2">
    <source>
        <dbReference type="EMBL" id="KAL1590917.1"/>
    </source>
</evidence>
<feature type="region of interest" description="Disordered" evidence="1">
    <location>
        <begin position="1"/>
        <end position="256"/>
    </location>
</feature>
<dbReference type="PANTHER" id="PTHR38698">
    <property type="entry name" value="EXPRESSED PROTEIN"/>
    <property type="match status" value="1"/>
</dbReference>
<keyword evidence="3" id="KW-1185">Reference proteome</keyword>
<accession>A0AB34L4L6</accession>
<dbReference type="RefSeq" id="XP_069234022.1">
    <property type="nucleotide sequence ID" value="XM_069368964.1"/>
</dbReference>
<dbReference type="Proteomes" id="UP000803884">
    <property type="component" value="Unassembled WGS sequence"/>
</dbReference>
<reference evidence="2 3" key="1">
    <citation type="journal article" date="2020" name="Microbiol. Resour. Announc.">
        <title>Draft Genome Sequence of a Cladosporium Species Isolated from the Mesophotic Ascidian Didemnum maculosum.</title>
        <authorList>
            <person name="Gioti A."/>
            <person name="Siaperas R."/>
            <person name="Nikolaivits E."/>
            <person name="Le Goff G."/>
            <person name="Ouazzani J."/>
            <person name="Kotoulas G."/>
            <person name="Topakas E."/>
        </authorList>
    </citation>
    <scope>NUCLEOTIDE SEQUENCE [LARGE SCALE GENOMIC DNA]</scope>
    <source>
        <strain evidence="2 3">TM138-S3</strain>
    </source>
</reference>
<feature type="compositionally biased region" description="Basic and acidic residues" evidence="1">
    <location>
        <begin position="115"/>
        <end position="158"/>
    </location>
</feature>
<dbReference type="AlphaFoldDB" id="A0AB34L4L6"/>
<dbReference type="InterPro" id="IPR031355">
    <property type="entry name" value="YBL010C/LAA2-like"/>
</dbReference>
<name>A0AB34L4L6_9PEZI</name>
<feature type="compositionally biased region" description="Basic and acidic residues" evidence="1">
    <location>
        <begin position="10"/>
        <end position="27"/>
    </location>
</feature>
<organism evidence="2 3">
    <name type="scientific">Cladosporium halotolerans</name>
    <dbReference type="NCBI Taxonomy" id="1052096"/>
    <lineage>
        <taxon>Eukaryota</taxon>
        <taxon>Fungi</taxon>
        <taxon>Dikarya</taxon>
        <taxon>Ascomycota</taxon>
        <taxon>Pezizomycotina</taxon>
        <taxon>Dothideomycetes</taxon>
        <taxon>Dothideomycetidae</taxon>
        <taxon>Cladosporiales</taxon>
        <taxon>Cladosporiaceae</taxon>
        <taxon>Cladosporium</taxon>
    </lineage>
</organism>
<gene>
    <name evidence="2" type="ORF">WHR41_00358</name>
</gene>
<feature type="compositionally biased region" description="Basic and acidic residues" evidence="1">
    <location>
        <begin position="48"/>
        <end position="58"/>
    </location>
</feature>
<feature type="compositionally biased region" description="Acidic residues" evidence="1">
    <location>
        <begin position="191"/>
        <end position="235"/>
    </location>
</feature>
<dbReference type="GeneID" id="96001802"/>
<dbReference type="EMBL" id="JAAQHG020000001">
    <property type="protein sequence ID" value="KAL1590917.1"/>
    <property type="molecule type" value="Genomic_DNA"/>
</dbReference>
<sequence>MADLQPPSQKPEDPGARELEESSDDHFSSASEGDEQRPTSASSNPIMRVERVDDRPAHGEVPGTEAYRQRMLDAVPDEMEVVPDGQRSRSNTTRSRAASNLSTNSGAGSPIPRTVVERVDDRPAHGEVEGTAAREMRLADAEPDEIKLVPQSEGREESNTESQPLSDDEQQTWFRSMWEGGEAEKQQTTEPEPEPAAIEEDETNEDDDDFGDDFDDFAEGQEADDDFGDFDDADETPMASEPAPPAQTQQPDLLAGLSPLNLATASDIDSSIGPYLDSIFPESKSAPDGPRPSDVTGAAFLSDRSLSLWQQLLQPPPMAPPNWTRSRIRRLFLVSLGVPVDLDEILPPSKQKRLVLPNINLSSTASPRHSSAVERLKQGSANNSSTSLDSRGAAKPKQKRPTTLKGPPPPPEFDLNAAALLCSTTVEALANMLDAELREHVGTLDGLNGRASGVLEYWLMRRDEGVKEKEALEGVIENLVGFVKGRRGG</sequence>
<evidence type="ECO:0000256" key="1">
    <source>
        <dbReference type="SAM" id="MobiDB-lite"/>
    </source>
</evidence>
<dbReference type="PANTHER" id="PTHR38698:SF1">
    <property type="entry name" value="FUNGAL PROTEIN"/>
    <property type="match status" value="1"/>
</dbReference>
<dbReference type="Pfam" id="PF17104">
    <property type="entry name" value="YBL010C_LAA2"/>
    <property type="match status" value="1"/>
</dbReference>
<feature type="compositionally biased region" description="Polar residues" evidence="1">
    <location>
        <begin position="379"/>
        <end position="389"/>
    </location>
</feature>
<feature type="compositionally biased region" description="Low complexity" evidence="1">
    <location>
        <begin position="88"/>
        <end position="100"/>
    </location>
</feature>
<comment type="caution">
    <text evidence="2">The sequence shown here is derived from an EMBL/GenBank/DDBJ whole genome shotgun (WGS) entry which is preliminary data.</text>
</comment>
<feature type="region of interest" description="Disordered" evidence="1">
    <location>
        <begin position="364"/>
        <end position="412"/>
    </location>
</feature>
<proteinExistence type="predicted"/>
<evidence type="ECO:0000313" key="3">
    <source>
        <dbReference type="Proteomes" id="UP000803884"/>
    </source>
</evidence>
<protein>
    <submittedName>
        <fullName evidence="2">Uncharacterized protein</fullName>
    </submittedName>
</protein>